<keyword evidence="1" id="KW-0255">Endonuclease</keyword>
<evidence type="ECO:0000313" key="2">
    <source>
        <dbReference type="Proteomes" id="UP000005740"/>
    </source>
</evidence>
<organism evidence="1 2">
    <name type="scientific">Acinetobacter baumannii (strain ATCC 19606 / DSM 30007 / JCM 6841 / CCUG 19606 / CIP 70.34 / NBRC 109757 / NCIMB 12457 / NCTC 12156 / 81)</name>
    <dbReference type="NCBI Taxonomy" id="575584"/>
    <lineage>
        <taxon>Bacteria</taxon>
        <taxon>Pseudomonadati</taxon>
        <taxon>Pseudomonadota</taxon>
        <taxon>Gammaproteobacteria</taxon>
        <taxon>Moraxellales</taxon>
        <taxon>Moraxellaceae</taxon>
        <taxon>Acinetobacter</taxon>
        <taxon>Acinetobacter calcoaceticus/baumannii complex</taxon>
    </lineage>
</organism>
<keyword evidence="1" id="KW-0540">Nuclease</keyword>
<accession>D0C730</accession>
<dbReference type="GO" id="GO:0004519">
    <property type="term" value="F:endonuclease activity"/>
    <property type="evidence" value="ECO:0007669"/>
    <property type="project" value="UniProtKB-KW"/>
</dbReference>
<protein>
    <submittedName>
        <fullName evidence="1">LlaJI restriction endonuclease</fullName>
    </submittedName>
</protein>
<dbReference type="AlphaFoldDB" id="D0C730"/>
<sequence length="426" mass="48893">MRKRILVKTSLKKNHFLLDRSLINELPSSIANYIQGQGLLSSFNGFGISFCGLVCYQGENYFFFPRQSDIEKIKTDPEQYTALLMQALFKFAQDSKTQVTSPEDGADETGFEKLEMFKYLINDFQQHGIFKNEEVLLRKNSGKTDWKKTINRLVSFPDSSGRPVYLDVYGKQRTSTNSEITRIHAGILKQVYKNYGFIFTGKNKVPYSLKQYGETSLSTDAQISVLKNEIRNHFADRQTLLLKTLIEYLEAYKGNEQKNQIIGVTRFHVAWEHMLSRCLDNVIDINSRLPKPVFIKPDGTAIPAKKSGMRTDIVIEDKAAKKLTILDAKYYEATTVENAPGWADLVKQFFYEKAISIMPEFSGYQFENALIFPGQKSAFDKIHMQNQKNGNYLDTDFPIIKCIYIDPVDVMESYKNSGKLKDLFRS</sequence>
<dbReference type="Pfam" id="PF09563">
    <property type="entry name" value="RE_LlaJI"/>
    <property type="match status" value="1"/>
</dbReference>
<dbReference type="InterPro" id="IPR018579">
    <property type="entry name" value="Restrct_endonuc_II_LlaJI"/>
</dbReference>
<dbReference type="Proteomes" id="UP000005740">
    <property type="component" value="Unassembled WGS sequence"/>
</dbReference>
<gene>
    <name evidence="1" type="ORF">HMPREF0010_00560</name>
</gene>
<dbReference type="EMBL" id="GG704572">
    <property type="protein sequence ID" value="EEX04795.1"/>
    <property type="molecule type" value="Genomic_DNA"/>
</dbReference>
<keyword evidence="1" id="KW-0378">Hydrolase</keyword>
<dbReference type="BioCyc" id="ABAU575584-HMP:GM69-565-MONOMER"/>
<evidence type="ECO:0000313" key="1">
    <source>
        <dbReference type="EMBL" id="EEX04795.1"/>
    </source>
</evidence>
<name>D0C730_ACIB2</name>
<proteinExistence type="predicted"/>
<reference evidence="2" key="1">
    <citation type="journal article" date="2012" name="PLoS ONE">
        <title>The success of Acinetobacter species; genetic, metabolic and virulence attributes.</title>
        <authorList>
            <person name="Peleg A.Y."/>
            <person name="de Breij A."/>
            <person name="Adams M.D."/>
            <person name="Cerqueira G.M."/>
            <person name="Mocali S."/>
            <person name="Galardini M."/>
            <person name="Nibbering P.H."/>
            <person name="Earl A.M."/>
            <person name="Ward D.V."/>
            <person name="Paterson D.L."/>
            <person name="Seifert H."/>
            <person name="Dijkshoorn L."/>
        </authorList>
    </citation>
    <scope>NUCLEOTIDE SEQUENCE [LARGE SCALE GENOMIC DNA]</scope>
    <source>
        <strain evidence="2">ATCC 19606 / DSM 30007 / JCM 6841 / CCUG 19606 / CIP 70.34 / NBRC 109757 / NCIMB 12457 / NCTC 12156 / 81</strain>
    </source>
</reference>